<evidence type="ECO:0000256" key="6">
    <source>
        <dbReference type="SAM" id="MobiDB-lite"/>
    </source>
</evidence>
<evidence type="ECO:0000256" key="3">
    <source>
        <dbReference type="ARBA" id="ARBA00022692"/>
    </source>
</evidence>
<feature type="transmembrane region" description="Helical" evidence="7">
    <location>
        <begin position="33"/>
        <end position="56"/>
    </location>
</feature>
<gene>
    <name evidence="8" type="ORF">E2F49_15450</name>
</gene>
<sequence>MGDTVWLLTCPGTVPVPRTRDPMTCANRPSRSAIAATSAGLMGLATATAQAAAPAARATPSESFVGEMFAIVIPLVLIIVGLVFLLRLVRRRYGLSGNDAPLSVLQILPLGPRERLVLVKSRAGRVFAVGVGAQSVTFVTDLDADDLQAPPPAASMAAPHSPLNIDAHR</sequence>
<keyword evidence="5 7" id="KW-0472">Membrane</keyword>
<evidence type="ECO:0000313" key="9">
    <source>
        <dbReference type="Proteomes" id="UP000295543"/>
    </source>
</evidence>
<evidence type="ECO:0000256" key="4">
    <source>
        <dbReference type="ARBA" id="ARBA00022989"/>
    </source>
</evidence>
<evidence type="ECO:0008006" key="10">
    <source>
        <dbReference type="Google" id="ProtNLM"/>
    </source>
</evidence>
<comment type="caution">
    <text evidence="8">The sequence shown here is derived from an EMBL/GenBank/DDBJ whole genome shotgun (WGS) entry which is preliminary data.</text>
</comment>
<dbReference type="InterPro" id="IPR022781">
    <property type="entry name" value="Flagellar_biosynth_FliO"/>
</dbReference>
<comment type="subcellular location">
    <subcellularLocation>
        <location evidence="1">Cell membrane</location>
    </subcellularLocation>
</comment>
<evidence type="ECO:0000256" key="5">
    <source>
        <dbReference type="ARBA" id="ARBA00023136"/>
    </source>
</evidence>
<dbReference type="GO" id="GO:0016020">
    <property type="term" value="C:membrane"/>
    <property type="evidence" value="ECO:0007669"/>
    <property type="project" value="InterPro"/>
</dbReference>
<dbReference type="GO" id="GO:0044781">
    <property type="term" value="P:bacterial-type flagellum organization"/>
    <property type="evidence" value="ECO:0007669"/>
    <property type="project" value="InterPro"/>
</dbReference>
<evidence type="ECO:0000256" key="2">
    <source>
        <dbReference type="ARBA" id="ARBA00022475"/>
    </source>
</evidence>
<protein>
    <recommendedName>
        <fullName evidence="10">Flagellar protein</fullName>
    </recommendedName>
</protein>
<feature type="region of interest" description="Disordered" evidence="6">
    <location>
        <begin position="150"/>
        <end position="169"/>
    </location>
</feature>
<proteinExistence type="predicted"/>
<keyword evidence="2" id="KW-1003">Cell membrane</keyword>
<dbReference type="Pfam" id="PF04347">
    <property type="entry name" value="FliO"/>
    <property type="match status" value="1"/>
</dbReference>
<dbReference type="AlphaFoldDB" id="A0A4R5U5H6"/>
<feature type="transmembrane region" description="Helical" evidence="7">
    <location>
        <begin position="68"/>
        <end position="89"/>
    </location>
</feature>
<dbReference type="OrthoDB" id="6028491at2"/>
<dbReference type="Proteomes" id="UP000295543">
    <property type="component" value="Unassembled WGS sequence"/>
</dbReference>
<keyword evidence="9" id="KW-1185">Reference proteome</keyword>
<reference evidence="8 9" key="1">
    <citation type="submission" date="2019-03" db="EMBL/GenBank/DDBJ databases">
        <title>Luteimonas zhaokaii sp.nov., isolated from the rectal contents of Plateau pika in Yushu, Qinghai Province, China.</title>
        <authorList>
            <person name="Zhang G."/>
        </authorList>
    </citation>
    <scope>NUCLEOTIDE SEQUENCE [LARGE SCALE GENOMIC DNA]</scope>
    <source>
        <strain evidence="8 9">THG-MD21</strain>
    </source>
</reference>
<evidence type="ECO:0000256" key="1">
    <source>
        <dbReference type="ARBA" id="ARBA00004236"/>
    </source>
</evidence>
<keyword evidence="3 7" id="KW-0812">Transmembrane</keyword>
<name>A0A4R5U5H6_9GAMM</name>
<evidence type="ECO:0000313" key="8">
    <source>
        <dbReference type="EMBL" id="TDK28956.1"/>
    </source>
</evidence>
<dbReference type="EMBL" id="SMTG01000009">
    <property type="protein sequence ID" value="TDK28956.1"/>
    <property type="molecule type" value="Genomic_DNA"/>
</dbReference>
<evidence type="ECO:0000256" key="7">
    <source>
        <dbReference type="SAM" id="Phobius"/>
    </source>
</evidence>
<organism evidence="8 9">
    <name type="scientific">Luteimonas terrae</name>
    <dbReference type="NCBI Taxonomy" id="1530191"/>
    <lineage>
        <taxon>Bacteria</taxon>
        <taxon>Pseudomonadati</taxon>
        <taxon>Pseudomonadota</taxon>
        <taxon>Gammaproteobacteria</taxon>
        <taxon>Lysobacterales</taxon>
        <taxon>Lysobacteraceae</taxon>
        <taxon>Luteimonas</taxon>
    </lineage>
</organism>
<keyword evidence="4 7" id="KW-1133">Transmembrane helix</keyword>
<accession>A0A4R5U5H6</accession>